<proteinExistence type="predicted"/>
<sequence>MDLSIFKAVSQVVTPLEKKILQLQAQCQEPLQSRKDTSGPMTHLPPGQTSTSGQETNHKGAENKGIDVDAFESLKKAFIDSHPFPVNPKVPGTAEGFPIVSLSLDLGDGDDSTNASDGDAKSGRPWHPSPEPMPARSDSGAQTNPPDLASHMLDPEDLQQPGSSEWSPAPKVATYIANRLRKP</sequence>
<protein>
    <submittedName>
        <fullName evidence="2">Uncharacterized protein</fullName>
    </submittedName>
</protein>
<organism evidence="2 3">
    <name type="scientific">Pleurodeles waltl</name>
    <name type="common">Iberian ribbed newt</name>
    <dbReference type="NCBI Taxonomy" id="8319"/>
    <lineage>
        <taxon>Eukaryota</taxon>
        <taxon>Metazoa</taxon>
        <taxon>Chordata</taxon>
        <taxon>Craniata</taxon>
        <taxon>Vertebrata</taxon>
        <taxon>Euteleostomi</taxon>
        <taxon>Amphibia</taxon>
        <taxon>Batrachia</taxon>
        <taxon>Caudata</taxon>
        <taxon>Salamandroidea</taxon>
        <taxon>Salamandridae</taxon>
        <taxon>Pleurodelinae</taxon>
        <taxon>Pleurodeles</taxon>
    </lineage>
</organism>
<reference evidence="2" key="1">
    <citation type="journal article" date="2022" name="bioRxiv">
        <title>Sequencing and chromosome-scale assembly of the giantPleurodeles waltlgenome.</title>
        <authorList>
            <person name="Brown T."/>
            <person name="Elewa A."/>
            <person name="Iarovenko S."/>
            <person name="Subramanian E."/>
            <person name="Araus A.J."/>
            <person name="Petzold A."/>
            <person name="Susuki M."/>
            <person name="Suzuki K.-i.T."/>
            <person name="Hayashi T."/>
            <person name="Toyoda A."/>
            <person name="Oliveira C."/>
            <person name="Osipova E."/>
            <person name="Leigh N.D."/>
            <person name="Simon A."/>
            <person name="Yun M.H."/>
        </authorList>
    </citation>
    <scope>NUCLEOTIDE SEQUENCE</scope>
    <source>
        <strain evidence="2">20211129_DDA</strain>
        <tissue evidence="2">Liver</tissue>
    </source>
</reference>
<keyword evidence="3" id="KW-1185">Reference proteome</keyword>
<evidence type="ECO:0000313" key="2">
    <source>
        <dbReference type="EMBL" id="KAJ1148355.1"/>
    </source>
</evidence>
<dbReference type="Proteomes" id="UP001066276">
    <property type="component" value="Chromosome 5"/>
</dbReference>
<evidence type="ECO:0000313" key="3">
    <source>
        <dbReference type="Proteomes" id="UP001066276"/>
    </source>
</evidence>
<name>A0AAV7RC98_PLEWA</name>
<dbReference type="EMBL" id="JANPWB010000009">
    <property type="protein sequence ID" value="KAJ1148355.1"/>
    <property type="molecule type" value="Genomic_DNA"/>
</dbReference>
<dbReference type="AlphaFoldDB" id="A0AAV7RC98"/>
<feature type="region of interest" description="Disordered" evidence="1">
    <location>
        <begin position="101"/>
        <end position="171"/>
    </location>
</feature>
<evidence type="ECO:0000256" key="1">
    <source>
        <dbReference type="SAM" id="MobiDB-lite"/>
    </source>
</evidence>
<feature type="compositionally biased region" description="Basic and acidic residues" evidence="1">
    <location>
        <begin position="56"/>
        <end position="67"/>
    </location>
</feature>
<gene>
    <name evidence="2" type="ORF">NDU88_001192</name>
</gene>
<comment type="caution">
    <text evidence="2">The sequence shown here is derived from an EMBL/GenBank/DDBJ whole genome shotgun (WGS) entry which is preliminary data.</text>
</comment>
<feature type="region of interest" description="Disordered" evidence="1">
    <location>
        <begin position="27"/>
        <end position="67"/>
    </location>
</feature>
<accession>A0AAV7RC98</accession>